<dbReference type="eggNOG" id="arCOG13709">
    <property type="taxonomic scope" value="Archaea"/>
</dbReference>
<dbReference type="KEGG" id="asc:ASAC_0243"/>
<accession>D9Q012</accession>
<evidence type="ECO:0000313" key="3">
    <source>
        <dbReference type="Proteomes" id="UP000000346"/>
    </source>
</evidence>
<keyword evidence="3" id="KW-1185">Reference proteome</keyword>
<keyword evidence="1" id="KW-1133">Transmembrane helix</keyword>
<proteinExistence type="predicted"/>
<dbReference type="EMBL" id="CP001742">
    <property type="protein sequence ID" value="ADL18650.1"/>
    <property type="molecule type" value="Genomic_DNA"/>
</dbReference>
<organism evidence="2 3">
    <name type="scientific">Acidilobus saccharovorans (strain DSM 16705 / JCM 18335 / VKM B-2471 / 345-15)</name>
    <dbReference type="NCBI Taxonomy" id="666510"/>
    <lineage>
        <taxon>Archaea</taxon>
        <taxon>Thermoproteota</taxon>
        <taxon>Thermoprotei</taxon>
        <taxon>Acidilobales</taxon>
        <taxon>Acidilobaceae</taxon>
        <taxon>Acidilobus</taxon>
    </lineage>
</organism>
<dbReference type="Proteomes" id="UP000000346">
    <property type="component" value="Chromosome"/>
</dbReference>
<feature type="transmembrane region" description="Helical" evidence="1">
    <location>
        <begin position="9"/>
        <end position="28"/>
    </location>
</feature>
<reference evidence="2 3" key="1">
    <citation type="journal article" date="2010" name="Appl. Environ. Microbiol.">
        <title>The genome sequence of the crenarchaeon Acidilobus saccharovorans supports a new order, Acidilobales, and suggests an important ecological role in terrestrial acidic hot springs.</title>
        <authorList>
            <person name="Mardanov A.V."/>
            <person name="Svetlitchnyi V.A."/>
            <person name="Beletsky A.V."/>
            <person name="Prokofeva M.I."/>
            <person name="Bonch-Osmolovskaya E.A."/>
            <person name="Ravin N.V."/>
            <person name="Skryabin K.G."/>
        </authorList>
    </citation>
    <scope>NUCLEOTIDE SEQUENCE [LARGE SCALE GENOMIC DNA]</scope>
    <source>
        <strain evidence="3">DSM 16705 / JCM 18335 / VKM B-2471 / 345-15</strain>
    </source>
</reference>
<evidence type="ECO:0000256" key="1">
    <source>
        <dbReference type="SAM" id="Phobius"/>
    </source>
</evidence>
<protein>
    <submittedName>
        <fullName evidence="2">Uncharacterized protein</fullName>
    </submittedName>
</protein>
<name>D9Q012_ACIS3</name>
<gene>
    <name evidence="2" type="ordered locus">ASAC_0243</name>
</gene>
<keyword evidence="1" id="KW-0812">Transmembrane</keyword>
<feature type="transmembrane region" description="Helical" evidence="1">
    <location>
        <begin position="34"/>
        <end position="58"/>
    </location>
</feature>
<keyword evidence="1" id="KW-0472">Membrane</keyword>
<dbReference type="HOGENOM" id="CLU_1393513_0_0_2"/>
<sequence>MLVTSIKTLTLVLVGADLLVTSSITYAVHLMTGISWYISIIVYTVLWLSAMLFIAWLLRNELRVSLAEMSILQAAACRECSYMFLRDVLTCNLDGSGAISAAVCISFQDNRLYFYRYYDATPTKDPRDFPCVRFEAGLFDSAGPVSVFKGKGMFLLPSGNVQRGDIEVYYTNYNDLNKIGESLKIILKTVEVSGL</sequence>
<dbReference type="InParanoid" id="D9Q012"/>
<evidence type="ECO:0000313" key="2">
    <source>
        <dbReference type="EMBL" id="ADL18650.1"/>
    </source>
</evidence>
<dbReference type="AlphaFoldDB" id="D9Q012"/>